<keyword evidence="9 14" id="KW-0560">Oxidoreductase</keyword>
<dbReference type="AlphaFoldDB" id="A0A8J1UEQ1"/>
<evidence type="ECO:0000256" key="1">
    <source>
        <dbReference type="ARBA" id="ARBA00001971"/>
    </source>
</evidence>
<dbReference type="PRINTS" id="PR00385">
    <property type="entry name" value="P450"/>
</dbReference>
<protein>
    <submittedName>
        <fullName evidence="15">Uncharacterized protein</fullName>
    </submittedName>
</protein>
<evidence type="ECO:0000256" key="8">
    <source>
        <dbReference type="ARBA" id="ARBA00022848"/>
    </source>
</evidence>
<evidence type="ECO:0000256" key="11">
    <source>
        <dbReference type="ARBA" id="ARBA00023033"/>
    </source>
</evidence>
<sequence length="496" mass="56064">MLSYLLFGAVVFLVYVFIKTIRNEKSKIIAKIPGPKGIPLFGNALQVDLEHIHKDLLRWTKEYGPIFKLNFAGDLVVVLNSYDAIYEALVTKSADFAGRPNDTFRVKAFSKNEDVIFEDYTDKIKYMKKLMLQGLKMYGEERSNIIKITQSEVNLCMDKFAAKNNEPFYYDDAVETMILKILAEVIGGVQFADDHPYIKQIAEFQNKAGRVMSAGNGVELDMFPWLRFFGNQNFKLLTESCSLRDAAMSGMRIECEKSLDSNNSVMAGFIRAQRDPLTPHQISDYNIIMTSANLIGAGLTTTKATISGLFLLLMRHPDIQAKLQEEVDQVVGKDRNPSVDDKESMPYLQATLIEVLRYLTHVPISVPHKTLVDTSVAGYDVPKGTQVWTNIFAMHHNPAMFPDPWQFKPERWLDNDDKLVSLEERNKAISFGAGRRVCVGEQFARTRLFLFCATLLQKFTISPPDGSQSPSPDPRDFPLGIVLHPVPFQIKAIARQ</sequence>
<dbReference type="GO" id="GO:0042448">
    <property type="term" value="P:progesterone metabolic process"/>
    <property type="evidence" value="ECO:0007669"/>
    <property type="project" value="TreeGrafter"/>
</dbReference>
<evidence type="ECO:0000313" key="15">
    <source>
        <dbReference type="EMBL" id="CAH1780863.1"/>
    </source>
</evidence>
<comment type="similarity">
    <text evidence="4 14">Belongs to the cytochrome P450 family.</text>
</comment>
<comment type="subcellular location">
    <subcellularLocation>
        <location evidence="3">Endoplasmic reticulum membrane</location>
        <topology evidence="3">Peripheral membrane protein</topology>
    </subcellularLocation>
    <subcellularLocation>
        <location evidence="2">Microsome membrane</location>
        <topology evidence="2">Peripheral membrane protein</topology>
    </subcellularLocation>
</comment>
<dbReference type="GO" id="GO:0005506">
    <property type="term" value="F:iron ion binding"/>
    <property type="evidence" value="ECO:0007669"/>
    <property type="project" value="InterPro"/>
</dbReference>
<dbReference type="OrthoDB" id="1470350at2759"/>
<evidence type="ECO:0000256" key="9">
    <source>
        <dbReference type="ARBA" id="ARBA00023002"/>
    </source>
</evidence>
<dbReference type="EMBL" id="CAIIXF020000004">
    <property type="protein sequence ID" value="CAH1780863.1"/>
    <property type="molecule type" value="Genomic_DNA"/>
</dbReference>
<organism evidence="15 16">
    <name type="scientific">Owenia fusiformis</name>
    <name type="common">Polychaete worm</name>
    <dbReference type="NCBI Taxonomy" id="6347"/>
    <lineage>
        <taxon>Eukaryota</taxon>
        <taxon>Metazoa</taxon>
        <taxon>Spiralia</taxon>
        <taxon>Lophotrochozoa</taxon>
        <taxon>Annelida</taxon>
        <taxon>Polychaeta</taxon>
        <taxon>Sedentaria</taxon>
        <taxon>Canalipalpata</taxon>
        <taxon>Sabellida</taxon>
        <taxon>Oweniida</taxon>
        <taxon>Oweniidae</taxon>
        <taxon>Owenia</taxon>
    </lineage>
</organism>
<evidence type="ECO:0000256" key="5">
    <source>
        <dbReference type="ARBA" id="ARBA00022617"/>
    </source>
</evidence>
<gene>
    <name evidence="15" type="ORF">OFUS_LOCUS7501</name>
</gene>
<evidence type="ECO:0000256" key="3">
    <source>
        <dbReference type="ARBA" id="ARBA00004406"/>
    </source>
</evidence>
<dbReference type="InterPro" id="IPR036396">
    <property type="entry name" value="Cyt_P450_sf"/>
</dbReference>
<accession>A0A8J1UEQ1</accession>
<reference evidence="15" key="1">
    <citation type="submission" date="2022-03" db="EMBL/GenBank/DDBJ databases">
        <authorList>
            <person name="Martin C."/>
        </authorList>
    </citation>
    <scope>NUCLEOTIDE SEQUENCE</scope>
</reference>
<dbReference type="InterPro" id="IPR001128">
    <property type="entry name" value="Cyt_P450"/>
</dbReference>
<proteinExistence type="inferred from homology"/>
<comment type="cofactor">
    <cofactor evidence="1 13">
        <name>heme</name>
        <dbReference type="ChEBI" id="CHEBI:30413"/>
    </cofactor>
</comment>
<dbReference type="PANTHER" id="PTHR24289">
    <property type="entry name" value="STEROID 17-ALPHA-HYDROXYLASE/17,20 LYASE"/>
    <property type="match status" value="1"/>
</dbReference>
<evidence type="ECO:0000256" key="14">
    <source>
        <dbReference type="RuleBase" id="RU000461"/>
    </source>
</evidence>
<evidence type="ECO:0000313" key="16">
    <source>
        <dbReference type="Proteomes" id="UP000749559"/>
    </source>
</evidence>
<keyword evidence="11 14" id="KW-0503">Monooxygenase</keyword>
<dbReference type="InterPro" id="IPR017972">
    <property type="entry name" value="Cyt_P450_CS"/>
</dbReference>
<keyword evidence="7" id="KW-0256">Endoplasmic reticulum</keyword>
<evidence type="ECO:0000256" key="6">
    <source>
        <dbReference type="ARBA" id="ARBA00022723"/>
    </source>
</evidence>
<dbReference type="PRINTS" id="PR00463">
    <property type="entry name" value="EP450I"/>
</dbReference>
<dbReference type="PROSITE" id="PS00086">
    <property type="entry name" value="CYTOCHROME_P450"/>
    <property type="match status" value="1"/>
</dbReference>
<dbReference type="InterPro" id="IPR002401">
    <property type="entry name" value="Cyt_P450_E_grp-I"/>
</dbReference>
<dbReference type="Proteomes" id="UP000749559">
    <property type="component" value="Unassembled WGS sequence"/>
</dbReference>
<evidence type="ECO:0000256" key="12">
    <source>
        <dbReference type="ARBA" id="ARBA00023136"/>
    </source>
</evidence>
<dbReference type="GO" id="GO:0004508">
    <property type="term" value="F:steroid 17-alpha-monooxygenase activity"/>
    <property type="evidence" value="ECO:0007669"/>
    <property type="project" value="TreeGrafter"/>
</dbReference>
<dbReference type="Pfam" id="PF00067">
    <property type="entry name" value="p450"/>
    <property type="match status" value="1"/>
</dbReference>
<evidence type="ECO:0000256" key="10">
    <source>
        <dbReference type="ARBA" id="ARBA00023004"/>
    </source>
</evidence>
<comment type="caution">
    <text evidence="15">The sequence shown here is derived from an EMBL/GenBank/DDBJ whole genome shotgun (WGS) entry which is preliminary data.</text>
</comment>
<feature type="binding site" description="axial binding residue" evidence="13">
    <location>
        <position position="438"/>
    </location>
    <ligand>
        <name>heme</name>
        <dbReference type="ChEBI" id="CHEBI:30413"/>
    </ligand>
    <ligandPart>
        <name>Fe</name>
        <dbReference type="ChEBI" id="CHEBI:18248"/>
    </ligandPart>
</feature>
<dbReference type="GO" id="GO:0020037">
    <property type="term" value="F:heme binding"/>
    <property type="evidence" value="ECO:0007669"/>
    <property type="project" value="InterPro"/>
</dbReference>
<dbReference type="SUPFAM" id="SSF48264">
    <property type="entry name" value="Cytochrome P450"/>
    <property type="match status" value="1"/>
</dbReference>
<keyword evidence="16" id="KW-1185">Reference proteome</keyword>
<keyword evidence="10 13" id="KW-0408">Iron</keyword>
<evidence type="ECO:0000256" key="4">
    <source>
        <dbReference type="ARBA" id="ARBA00010617"/>
    </source>
</evidence>
<dbReference type="Gene3D" id="1.10.630.10">
    <property type="entry name" value="Cytochrome P450"/>
    <property type="match status" value="1"/>
</dbReference>
<dbReference type="GO" id="GO:0005789">
    <property type="term" value="C:endoplasmic reticulum membrane"/>
    <property type="evidence" value="ECO:0007669"/>
    <property type="project" value="UniProtKB-SubCell"/>
</dbReference>
<dbReference type="FunFam" id="1.10.630.10:FF:000238">
    <property type="entry name" value="Cytochrome P450 2A6"/>
    <property type="match status" value="1"/>
</dbReference>
<dbReference type="PANTHER" id="PTHR24289:SF1">
    <property type="entry name" value="STEROID 17-ALPHA-HYDROXYLASE_17,20 LYASE"/>
    <property type="match status" value="1"/>
</dbReference>
<keyword evidence="5 13" id="KW-0349">Heme</keyword>
<evidence type="ECO:0000256" key="7">
    <source>
        <dbReference type="ARBA" id="ARBA00022824"/>
    </source>
</evidence>
<keyword evidence="6 13" id="KW-0479">Metal-binding</keyword>
<keyword evidence="8" id="KW-0492">Microsome</keyword>
<evidence type="ECO:0000256" key="13">
    <source>
        <dbReference type="PIRSR" id="PIRSR602401-1"/>
    </source>
</evidence>
<dbReference type="GO" id="GO:0042446">
    <property type="term" value="P:hormone biosynthetic process"/>
    <property type="evidence" value="ECO:0007669"/>
    <property type="project" value="TreeGrafter"/>
</dbReference>
<name>A0A8J1UEQ1_OWEFU</name>
<evidence type="ECO:0000256" key="2">
    <source>
        <dbReference type="ARBA" id="ARBA00004174"/>
    </source>
</evidence>
<keyword evidence="12" id="KW-0472">Membrane</keyword>